<protein>
    <submittedName>
        <fullName evidence="2">Uncharacterized protein</fullName>
    </submittedName>
</protein>
<keyword evidence="3" id="KW-1185">Reference proteome</keyword>
<feature type="region of interest" description="Disordered" evidence="1">
    <location>
        <begin position="64"/>
        <end position="91"/>
    </location>
</feature>
<evidence type="ECO:0000313" key="2">
    <source>
        <dbReference type="EMBL" id="RYO89282.1"/>
    </source>
</evidence>
<organism evidence="2 3">
    <name type="scientific">Monosporascus cannonballus</name>
    <dbReference type="NCBI Taxonomy" id="155416"/>
    <lineage>
        <taxon>Eukaryota</taxon>
        <taxon>Fungi</taxon>
        <taxon>Dikarya</taxon>
        <taxon>Ascomycota</taxon>
        <taxon>Pezizomycotina</taxon>
        <taxon>Sordariomycetes</taxon>
        <taxon>Xylariomycetidae</taxon>
        <taxon>Xylariales</taxon>
        <taxon>Xylariales incertae sedis</taxon>
        <taxon>Monosporascus</taxon>
    </lineage>
</organism>
<proteinExistence type="predicted"/>
<accession>A0ABY0HE14</accession>
<name>A0ABY0HE14_9PEZI</name>
<dbReference type="EMBL" id="QJNS01000075">
    <property type="protein sequence ID" value="RYO89282.1"/>
    <property type="molecule type" value="Genomic_DNA"/>
</dbReference>
<dbReference type="Proteomes" id="UP000294003">
    <property type="component" value="Unassembled WGS sequence"/>
</dbReference>
<sequence>MNRDNPFTEGIPQQAMQYMDGNEWTARGNPFSGPPRFVNKIEEAEQNAFLSSLEDELDAAATATPGVVHDDDYEGSTGDTPPFSDGETCEDKNCGPELQYVLWLSLQENQDSAQRAPKNSVETDA</sequence>
<evidence type="ECO:0000256" key="1">
    <source>
        <dbReference type="SAM" id="MobiDB-lite"/>
    </source>
</evidence>
<reference evidence="2 3" key="1">
    <citation type="submission" date="2018-06" db="EMBL/GenBank/DDBJ databases">
        <title>Complete Genomes of Monosporascus.</title>
        <authorList>
            <person name="Robinson A.J."/>
            <person name="Natvig D.O."/>
        </authorList>
    </citation>
    <scope>NUCLEOTIDE SEQUENCE [LARGE SCALE GENOMIC DNA]</scope>
    <source>
        <strain evidence="2 3">CBS 609.92</strain>
    </source>
</reference>
<gene>
    <name evidence="2" type="ORF">DL762_003305</name>
</gene>
<evidence type="ECO:0000313" key="3">
    <source>
        <dbReference type="Proteomes" id="UP000294003"/>
    </source>
</evidence>
<comment type="caution">
    <text evidence="2">The sequence shown here is derived from an EMBL/GenBank/DDBJ whole genome shotgun (WGS) entry which is preliminary data.</text>
</comment>